<gene>
    <name evidence="2" type="ORF">BJ980_003310</name>
</gene>
<proteinExistence type="predicted"/>
<comment type="caution">
    <text evidence="2">The sequence shown here is derived from an EMBL/GenBank/DDBJ whole genome shotgun (WGS) entry which is preliminary data.</text>
</comment>
<keyword evidence="1" id="KW-0732">Signal</keyword>
<feature type="chain" id="PRO_5038700266" evidence="1">
    <location>
        <begin position="24"/>
        <end position="239"/>
    </location>
</feature>
<keyword evidence="3" id="KW-1185">Reference proteome</keyword>
<evidence type="ECO:0000256" key="1">
    <source>
        <dbReference type="SAM" id="SignalP"/>
    </source>
</evidence>
<accession>A0A7Y9URJ0</accession>
<dbReference type="Proteomes" id="UP000540656">
    <property type="component" value="Unassembled WGS sequence"/>
</dbReference>
<protein>
    <submittedName>
        <fullName evidence="2">Uncharacterized protein</fullName>
    </submittedName>
</protein>
<sequence length="239" mass="26479">MNATLTTTLRGLVAALTCLLVLGACSPLDQFGKGEATKATTEETAAPEQEKFVSQFTRDGTYQSHVDVDGVDFVYTIWPTKSTPRTNEWYPRGSKFFSFTFTAYDLHRELRDKFKTKRKVYLGNIRVTSTTATTSGAVETPYLLDEEASRITFDPEPVKSRMGMLVTAPKGAFELRNQQIGELAKDTIGLTLVFEASVRIQRSAGSKRYDTEVIRQEVPIAIFASDTPTVASEIPINAN</sequence>
<feature type="signal peptide" evidence="1">
    <location>
        <begin position="1"/>
        <end position="23"/>
    </location>
</feature>
<evidence type="ECO:0000313" key="3">
    <source>
        <dbReference type="Proteomes" id="UP000540656"/>
    </source>
</evidence>
<reference evidence="2 3" key="1">
    <citation type="submission" date="2020-07" db="EMBL/GenBank/DDBJ databases">
        <title>Sequencing the genomes of 1000 actinobacteria strains.</title>
        <authorList>
            <person name="Klenk H.-P."/>
        </authorList>
    </citation>
    <scope>NUCLEOTIDE SEQUENCE [LARGE SCALE GENOMIC DNA]</scope>
    <source>
        <strain evidence="2 3">DSM 23819</strain>
    </source>
</reference>
<dbReference type="AlphaFoldDB" id="A0A7Y9URJ0"/>
<dbReference type="EMBL" id="JACCAA010000001">
    <property type="protein sequence ID" value="NYG60387.1"/>
    <property type="molecule type" value="Genomic_DNA"/>
</dbReference>
<name>A0A7Y9URJ0_9ACTN</name>
<evidence type="ECO:0000313" key="2">
    <source>
        <dbReference type="EMBL" id="NYG60387.1"/>
    </source>
</evidence>
<organism evidence="2 3">
    <name type="scientific">Nocardioides daedukensis</name>
    <dbReference type="NCBI Taxonomy" id="634462"/>
    <lineage>
        <taxon>Bacteria</taxon>
        <taxon>Bacillati</taxon>
        <taxon>Actinomycetota</taxon>
        <taxon>Actinomycetes</taxon>
        <taxon>Propionibacteriales</taxon>
        <taxon>Nocardioidaceae</taxon>
        <taxon>Nocardioides</taxon>
    </lineage>
</organism>
<dbReference type="RefSeq" id="WP_179503324.1">
    <property type="nucleotide sequence ID" value="NZ_JACCAA010000001.1"/>
</dbReference>